<evidence type="ECO:0000256" key="3">
    <source>
        <dbReference type="ARBA" id="ARBA00023180"/>
    </source>
</evidence>
<dbReference type="Pfam" id="PF04577">
    <property type="entry name" value="Glyco_transf_61"/>
    <property type="match status" value="1"/>
</dbReference>
<dbReference type="PANTHER" id="PTHR20961">
    <property type="entry name" value="GLYCOSYLTRANSFERASE"/>
    <property type="match status" value="1"/>
</dbReference>
<dbReference type="InterPro" id="IPR007657">
    <property type="entry name" value="Glycosyltransferase_61"/>
</dbReference>
<evidence type="ECO:0000313" key="5">
    <source>
        <dbReference type="EMBL" id="ADE53429.1"/>
    </source>
</evidence>
<proteinExistence type="predicted"/>
<dbReference type="STRING" id="583355.Caka_0404"/>
<dbReference type="KEGG" id="caa:Caka_0404"/>
<dbReference type="eggNOG" id="COG4421">
    <property type="taxonomic scope" value="Bacteria"/>
</dbReference>
<keyword evidence="6" id="KW-1185">Reference proteome</keyword>
<organism evidence="5 6">
    <name type="scientific">Coraliomargarita akajimensis (strain DSM 45221 / IAM 15411 / JCM 23193 / KCTC 12865 / 04OKA010-24)</name>
    <dbReference type="NCBI Taxonomy" id="583355"/>
    <lineage>
        <taxon>Bacteria</taxon>
        <taxon>Pseudomonadati</taxon>
        <taxon>Verrucomicrobiota</taxon>
        <taxon>Opitutia</taxon>
        <taxon>Puniceicoccales</taxon>
        <taxon>Coraliomargaritaceae</taxon>
        <taxon>Coraliomargarita</taxon>
    </lineage>
</organism>
<accession>D5EMM3</accession>
<evidence type="ECO:0000256" key="2">
    <source>
        <dbReference type="ARBA" id="ARBA00022679"/>
    </source>
</evidence>
<dbReference type="OrthoDB" id="182122at2"/>
<keyword evidence="3" id="KW-0325">Glycoprotein</keyword>
<keyword evidence="1" id="KW-0328">Glycosyltransferase</keyword>
<gene>
    <name evidence="5" type="ordered locus">Caka_0404</name>
</gene>
<dbReference type="AlphaFoldDB" id="D5EMM3"/>
<feature type="domain" description="Glycosyltransferase 61 catalytic" evidence="4">
    <location>
        <begin position="157"/>
        <end position="329"/>
    </location>
</feature>
<keyword evidence="2" id="KW-0808">Transferase</keyword>
<sequence>MMSALLTKLRKAQDLLVARCVPKNLHYKPSGVQSAASAPAGANYHLIYPSYESRLDVSEQLYADFLDYAKPASRSVCTDYYLAEIPNGRLYAPCVASVAVITADNQLLADLSFNYRVDRVVPAEQNLVFKQMNFPDPTELQGTAFSLLTGGGGVSNYAHWLIDSLSRIHLLKKAGLFDAVDHFIVPSLKYDFHQDSLEAIGVDPGKIVVGSIGSHFQCERLLASTAPRGDSVIIPQWVTEFFREELLSDVSALPDFAAPYVYIRRSDSRIRNVLNETDLMAHLEAKGFKCYELSRLSFLEKVGLFARAKVVLSVHGAGLVNVMFCPTTSHFLELYPDQFVLTTYVDLAMNIGMDYSYLLCECSAEGQGAKDGQMVHVRADIAAIEEKLAAAGL</sequence>
<dbReference type="Proteomes" id="UP000000925">
    <property type="component" value="Chromosome"/>
</dbReference>
<dbReference type="InterPro" id="IPR049625">
    <property type="entry name" value="Glyco_transf_61_cat"/>
</dbReference>
<dbReference type="RefSeq" id="WP_013042154.1">
    <property type="nucleotide sequence ID" value="NC_014008.1"/>
</dbReference>
<evidence type="ECO:0000256" key="1">
    <source>
        <dbReference type="ARBA" id="ARBA00022676"/>
    </source>
</evidence>
<dbReference type="HOGENOM" id="CLU_053468_0_0_0"/>
<evidence type="ECO:0000259" key="4">
    <source>
        <dbReference type="Pfam" id="PF04577"/>
    </source>
</evidence>
<protein>
    <recommendedName>
        <fullName evidence="4">Glycosyltransferase 61 catalytic domain-containing protein</fullName>
    </recommendedName>
</protein>
<name>D5EMM3_CORAD</name>
<dbReference type="GO" id="GO:0016757">
    <property type="term" value="F:glycosyltransferase activity"/>
    <property type="evidence" value="ECO:0007669"/>
    <property type="project" value="UniProtKB-KW"/>
</dbReference>
<reference evidence="5 6" key="1">
    <citation type="journal article" date="2010" name="Stand. Genomic Sci.">
        <title>Complete genome sequence of Coraliomargarita akajimensis type strain (04OKA010-24).</title>
        <authorList>
            <person name="Mavromatis K."/>
            <person name="Abt B."/>
            <person name="Brambilla E."/>
            <person name="Lapidus A."/>
            <person name="Copeland A."/>
            <person name="Deshpande S."/>
            <person name="Nolan M."/>
            <person name="Lucas S."/>
            <person name="Tice H."/>
            <person name="Cheng J.F."/>
            <person name="Han C."/>
            <person name="Detter J.C."/>
            <person name="Woyke T."/>
            <person name="Goodwin L."/>
            <person name="Pitluck S."/>
            <person name="Held B."/>
            <person name="Brettin T."/>
            <person name="Tapia R."/>
            <person name="Ivanova N."/>
            <person name="Mikhailova N."/>
            <person name="Pati A."/>
            <person name="Liolios K."/>
            <person name="Chen A."/>
            <person name="Palaniappan K."/>
            <person name="Land M."/>
            <person name="Hauser L."/>
            <person name="Chang Y.J."/>
            <person name="Jeffries C.D."/>
            <person name="Rohde M."/>
            <person name="Goker M."/>
            <person name="Bristow J."/>
            <person name="Eisen J.A."/>
            <person name="Markowitz V."/>
            <person name="Hugenholtz P."/>
            <person name="Klenk H.P."/>
            <person name="Kyrpides N.C."/>
        </authorList>
    </citation>
    <scope>NUCLEOTIDE SEQUENCE [LARGE SCALE GENOMIC DNA]</scope>
    <source>
        <strain evidence="6">DSM 45221 / IAM 15411 / JCM 23193 / KCTC 12865</strain>
    </source>
</reference>
<dbReference type="EMBL" id="CP001998">
    <property type="protein sequence ID" value="ADE53429.1"/>
    <property type="molecule type" value="Genomic_DNA"/>
</dbReference>
<evidence type="ECO:0000313" key="6">
    <source>
        <dbReference type="Proteomes" id="UP000000925"/>
    </source>
</evidence>